<keyword evidence="3 5" id="KW-0328">Glycosyltransferase</keyword>
<evidence type="ECO:0000313" key="7">
    <source>
        <dbReference type="EMBL" id="TMQ70476.1"/>
    </source>
</evidence>
<evidence type="ECO:0000256" key="4">
    <source>
        <dbReference type="ARBA" id="ARBA00022679"/>
    </source>
</evidence>
<dbReference type="InterPro" id="IPR011268">
    <property type="entry name" value="Purine_phosphorylase"/>
</dbReference>
<evidence type="ECO:0000259" key="6">
    <source>
        <dbReference type="Pfam" id="PF01048"/>
    </source>
</evidence>
<sequence length="285" mass="29984">MTLSDTQATSTLAREIDEAAGAVRARSRTRPEIGIVLGTGLGDFADALAAEAIVPYADIPHFPVSTVESHAGELHLGALAGRSVAVMKGRVHAYEGYTMRQLGFPVRVMRALGCETLVITNACGGMNPEMPAGTIVAVSDHINLMAGNPLIGEHDEALGPRFPDMSEPYSRALLALAERVAHEQGVTLPRAVFAAVQGPNLETAAEYRFLRAIGADVVGMSLVPETLVAVHGGQRVLALSVVTDECQPDHLRPVDVPTILAVAARTAPALSRLISGIVHRLDEAA</sequence>
<dbReference type="SUPFAM" id="SSF53167">
    <property type="entry name" value="Purine and uridine phosphorylases"/>
    <property type="match status" value="1"/>
</dbReference>
<dbReference type="GO" id="GO:0005737">
    <property type="term" value="C:cytoplasm"/>
    <property type="evidence" value="ECO:0007669"/>
    <property type="project" value="TreeGrafter"/>
</dbReference>
<evidence type="ECO:0000313" key="8">
    <source>
        <dbReference type="Proteomes" id="UP000319836"/>
    </source>
</evidence>
<evidence type="ECO:0000256" key="2">
    <source>
        <dbReference type="ARBA" id="ARBA00006751"/>
    </source>
</evidence>
<dbReference type="NCBIfam" id="NF006054">
    <property type="entry name" value="PRK08202.1"/>
    <property type="match status" value="1"/>
</dbReference>
<evidence type="ECO:0000256" key="3">
    <source>
        <dbReference type="ARBA" id="ARBA00022676"/>
    </source>
</evidence>
<dbReference type="UniPathway" id="UPA00606"/>
<accession>A0A538U3J8</accession>
<dbReference type="AlphaFoldDB" id="A0A538U3J8"/>
<evidence type="ECO:0000256" key="5">
    <source>
        <dbReference type="PIRNR" id="PIRNR000477"/>
    </source>
</evidence>
<dbReference type="GO" id="GO:0009116">
    <property type="term" value="P:nucleoside metabolic process"/>
    <property type="evidence" value="ECO:0007669"/>
    <property type="project" value="InterPro"/>
</dbReference>
<evidence type="ECO:0000256" key="1">
    <source>
        <dbReference type="ARBA" id="ARBA00005058"/>
    </source>
</evidence>
<dbReference type="EMBL" id="VBPA01000201">
    <property type="protein sequence ID" value="TMQ70476.1"/>
    <property type="molecule type" value="Genomic_DNA"/>
</dbReference>
<dbReference type="PANTHER" id="PTHR11904">
    <property type="entry name" value="METHYLTHIOADENOSINE/PURINE NUCLEOSIDE PHOSPHORYLASE"/>
    <property type="match status" value="1"/>
</dbReference>
<protein>
    <recommendedName>
        <fullName evidence="5">Purine nucleoside phosphorylase</fullName>
        <ecNumber evidence="5">2.4.2.1</ecNumber>
    </recommendedName>
    <alternativeName>
        <fullName evidence="5">Inosine-guanosine phosphorylase</fullName>
    </alternativeName>
</protein>
<dbReference type="NCBIfam" id="TIGR01697">
    <property type="entry name" value="PNPH-PUNA-XAPA"/>
    <property type="match status" value="1"/>
</dbReference>
<feature type="domain" description="Nucleoside phosphorylase" evidence="6">
    <location>
        <begin position="32"/>
        <end position="278"/>
    </location>
</feature>
<proteinExistence type="inferred from homology"/>
<reference evidence="7 8" key="1">
    <citation type="journal article" date="2019" name="Nat. Microbiol.">
        <title>Mediterranean grassland soil C-N compound turnover is dependent on rainfall and depth, and is mediated by genomically divergent microorganisms.</title>
        <authorList>
            <person name="Diamond S."/>
            <person name="Andeer P.F."/>
            <person name="Li Z."/>
            <person name="Crits-Christoph A."/>
            <person name="Burstein D."/>
            <person name="Anantharaman K."/>
            <person name="Lane K.R."/>
            <person name="Thomas B.C."/>
            <person name="Pan C."/>
            <person name="Northen T.R."/>
            <person name="Banfield J.F."/>
        </authorList>
    </citation>
    <scope>NUCLEOTIDE SEQUENCE [LARGE SCALE GENOMIC DNA]</scope>
    <source>
        <strain evidence="7">WS_10</strain>
    </source>
</reference>
<dbReference type="InterPro" id="IPR035994">
    <property type="entry name" value="Nucleoside_phosphorylase_sf"/>
</dbReference>
<dbReference type="Pfam" id="PF01048">
    <property type="entry name" value="PNP_UDP_1"/>
    <property type="match status" value="1"/>
</dbReference>
<dbReference type="CDD" id="cd09009">
    <property type="entry name" value="PNP-EcPNPII_like"/>
    <property type="match status" value="1"/>
</dbReference>
<gene>
    <name evidence="7" type="ORF">E6K80_08395</name>
</gene>
<dbReference type="Gene3D" id="3.40.50.1580">
    <property type="entry name" value="Nucleoside phosphorylase domain"/>
    <property type="match status" value="1"/>
</dbReference>
<name>A0A538U3J8_UNCEI</name>
<dbReference type="GO" id="GO:0004731">
    <property type="term" value="F:purine-nucleoside phosphorylase activity"/>
    <property type="evidence" value="ECO:0007669"/>
    <property type="project" value="UniProtKB-EC"/>
</dbReference>
<comment type="caution">
    <text evidence="7">The sequence shown here is derived from an EMBL/GenBank/DDBJ whole genome shotgun (WGS) entry which is preliminary data.</text>
</comment>
<dbReference type="PIRSF" id="PIRSF000477">
    <property type="entry name" value="PurNPase"/>
    <property type="match status" value="1"/>
</dbReference>
<dbReference type="InterPro" id="IPR000845">
    <property type="entry name" value="Nucleoside_phosphorylase_d"/>
</dbReference>
<dbReference type="PANTHER" id="PTHR11904:SF9">
    <property type="entry name" value="PURINE NUCLEOSIDE PHOSPHORYLASE-RELATED"/>
    <property type="match status" value="1"/>
</dbReference>
<dbReference type="EC" id="2.4.2.1" evidence="5"/>
<comment type="similarity">
    <text evidence="2 5">Belongs to the PNP/MTAP phosphorylase family.</text>
</comment>
<comment type="pathway">
    <text evidence="1 5">Purine metabolism; purine nucleoside salvage.</text>
</comment>
<comment type="function">
    <text evidence="5">The purine nucleoside phosphorylases catalyze the phosphorolytic breakdown of the N-glycosidic bond in the beta-(deoxy)ribonucleoside molecules, with the formation of the corresponding free purine bases and pentose-1-phosphate.</text>
</comment>
<dbReference type="Proteomes" id="UP000319836">
    <property type="component" value="Unassembled WGS sequence"/>
</dbReference>
<organism evidence="7 8">
    <name type="scientific">Eiseniibacteriota bacterium</name>
    <dbReference type="NCBI Taxonomy" id="2212470"/>
    <lineage>
        <taxon>Bacteria</taxon>
        <taxon>Candidatus Eiseniibacteriota</taxon>
    </lineage>
</organism>
<keyword evidence="4 5" id="KW-0808">Transferase</keyword>